<protein>
    <submittedName>
        <fullName evidence="2">Uncharacterized protein</fullName>
    </submittedName>
</protein>
<comment type="caution">
    <text evidence="2">The sequence shown here is derived from an EMBL/GenBank/DDBJ whole genome shotgun (WGS) entry which is preliminary data.</text>
</comment>
<evidence type="ECO:0000256" key="1">
    <source>
        <dbReference type="SAM" id="MobiDB-lite"/>
    </source>
</evidence>
<evidence type="ECO:0000313" key="2">
    <source>
        <dbReference type="EMBL" id="CAI8005703.1"/>
    </source>
</evidence>
<dbReference type="AlphaFoldDB" id="A0AA35R7M7"/>
<sequence length="451" mass="47845">MDIQIVAQNGDAYYEIPSRHKIILDLTSCGPSRPLDLSTAPPPTIEFTEPTIPSTTDSSYDTCAALQSISIADGTLCNTNQAYTALECEILRLEIQVDQCHNPPGIIITLYNSQNQPVFNQSYYNESTFVNDSVLPVDLNVTVEQLPPNAIIVEVSAIIRLRIPLPFPNQIPLVPRTVIPIDKSTCVTSAPPTTAPTPTCSAMQHIQQELSSVTVNPCIFPDDHNCSTLTCPGIGDEFTISVLRCAHPPAVRIIYHHTIGTILDHTFNHSEVARIPGTTSLAFNVTLDQLCPIAIGLQVDVTSDFGSSTLIPYTVIPINTTGCGGQDSVPTTASLSCTLSPLTPTVLQPSHTGTGSLTIVTPPTGSTTTLHLSPSLSGVSYTLSLLSTGSAMSLSTPYRHFPTGSTPSSSTGSTPSSFNRPTPSFSTGPTPSSFNRPTPSSSTRPTPSPST</sequence>
<gene>
    <name evidence="2" type="ORF">GBAR_LOCUS4363</name>
</gene>
<dbReference type="EMBL" id="CASHTH010000628">
    <property type="protein sequence ID" value="CAI8005703.1"/>
    <property type="molecule type" value="Genomic_DNA"/>
</dbReference>
<feature type="non-terminal residue" evidence="2">
    <location>
        <position position="451"/>
    </location>
</feature>
<proteinExistence type="predicted"/>
<reference evidence="2" key="1">
    <citation type="submission" date="2023-03" db="EMBL/GenBank/DDBJ databases">
        <authorList>
            <person name="Steffen K."/>
            <person name="Cardenas P."/>
        </authorList>
    </citation>
    <scope>NUCLEOTIDE SEQUENCE</scope>
</reference>
<accession>A0AA35R7M7</accession>
<keyword evidence="3" id="KW-1185">Reference proteome</keyword>
<organism evidence="2 3">
    <name type="scientific">Geodia barretti</name>
    <name type="common">Barrett's horny sponge</name>
    <dbReference type="NCBI Taxonomy" id="519541"/>
    <lineage>
        <taxon>Eukaryota</taxon>
        <taxon>Metazoa</taxon>
        <taxon>Porifera</taxon>
        <taxon>Demospongiae</taxon>
        <taxon>Heteroscleromorpha</taxon>
        <taxon>Tetractinellida</taxon>
        <taxon>Astrophorina</taxon>
        <taxon>Geodiidae</taxon>
        <taxon>Geodia</taxon>
    </lineage>
</organism>
<feature type="compositionally biased region" description="Low complexity" evidence="1">
    <location>
        <begin position="402"/>
        <end position="445"/>
    </location>
</feature>
<evidence type="ECO:0000313" key="3">
    <source>
        <dbReference type="Proteomes" id="UP001174909"/>
    </source>
</evidence>
<dbReference type="Proteomes" id="UP001174909">
    <property type="component" value="Unassembled WGS sequence"/>
</dbReference>
<name>A0AA35R7M7_GEOBA</name>
<feature type="region of interest" description="Disordered" evidence="1">
    <location>
        <begin position="402"/>
        <end position="451"/>
    </location>
</feature>